<proteinExistence type="predicted"/>
<comment type="caution">
    <text evidence="2">The sequence shown here is derived from an EMBL/GenBank/DDBJ whole genome shotgun (WGS) entry which is preliminary data.</text>
</comment>
<gene>
    <name evidence="2" type="ORF">PR001_g19685</name>
</gene>
<evidence type="ECO:0000313" key="2">
    <source>
        <dbReference type="EMBL" id="KAE8997068.1"/>
    </source>
</evidence>
<organism evidence="2 3">
    <name type="scientific">Phytophthora rubi</name>
    <dbReference type="NCBI Taxonomy" id="129364"/>
    <lineage>
        <taxon>Eukaryota</taxon>
        <taxon>Sar</taxon>
        <taxon>Stramenopiles</taxon>
        <taxon>Oomycota</taxon>
        <taxon>Peronosporomycetes</taxon>
        <taxon>Peronosporales</taxon>
        <taxon>Peronosporaceae</taxon>
        <taxon>Phytophthora</taxon>
    </lineage>
</organism>
<dbReference type="Proteomes" id="UP000429607">
    <property type="component" value="Unassembled WGS sequence"/>
</dbReference>
<reference evidence="2 3" key="1">
    <citation type="submission" date="2018-09" db="EMBL/GenBank/DDBJ databases">
        <title>Genomic investigation of the strawberry pathogen Phytophthora fragariae indicates pathogenicity is determined by transcriptional variation in three key races.</title>
        <authorList>
            <person name="Adams T.M."/>
            <person name="Armitage A.D."/>
            <person name="Sobczyk M.K."/>
            <person name="Bates H.J."/>
            <person name="Dunwell J.M."/>
            <person name="Nellist C.F."/>
            <person name="Harrison R.J."/>
        </authorList>
    </citation>
    <scope>NUCLEOTIDE SEQUENCE [LARGE SCALE GENOMIC DNA]</scope>
    <source>
        <strain evidence="2 3">SCRP249</strain>
    </source>
</reference>
<accession>A0A6A3JUK3</accession>
<feature type="region of interest" description="Disordered" evidence="1">
    <location>
        <begin position="24"/>
        <end position="43"/>
    </location>
</feature>
<sequence length="197" mass="22514">MDVSKMKKEYGNAAWTCGSSLSKRIGVDEDSSTDAGNPMLGERSTYEETLEKWALCDCGAVEDSRLEDPDPVRGLPRTQPRSLERPREGPRAAPSYLALAPSNAQGIDIAVVLRRRGDEHRDSSEGQHECHRVAGLPTQYAEHYPHRRQEEQDHRAQTEQRDRRQDAEVAQRLDRLARRLEVLGRKNQELRHRVPQR</sequence>
<feature type="region of interest" description="Disordered" evidence="1">
    <location>
        <begin position="145"/>
        <end position="169"/>
    </location>
</feature>
<name>A0A6A3JUK3_9STRA</name>
<feature type="region of interest" description="Disordered" evidence="1">
    <location>
        <begin position="63"/>
        <end position="99"/>
    </location>
</feature>
<protein>
    <submittedName>
        <fullName evidence="2">Uncharacterized protein</fullName>
    </submittedName>
</protein>
<evidence type="ECO:0000256" key="1">
    <source>
        <dbReference type="SAM" id="MobiDB-lite"/>
    </source>
</evidence>
<dbReference type="EMBL" id="QXFV01001856">
    <property type="protein sequence ID" value="KAE8997068.1"/>
    <property type="molecule type" value="Genomic_DNA"/>
</dbReference>
<evidence type="ECO:0000313" key="3">
    <source>
        <dbReference type="Proteomes" id="UP000429607"/>
    </source>
</evidence>
<dbReference type="AlphaFoldDB" id="A0A6A3JUK3"/>